<evidence type="ECO:0000313" key="3">
    <source>
        <dbReference type="Proteomes" id="UP000639403"/>
    </source>
</evidence>
<feature type="signal peptide" evidence="1">
    <location>
        <begin position="1"/>
        <end position="20"/>
    </location>
</feature>
<keyword evidence="1" id="KW-0732">Signal</keyword>
<reference evidence="2" key="1">
    <citation type="submission" date="2020-11" db="EMBL/GenBank/DDBJ databases">
        <authorList>
            <person name="Koelle M."/>
            <person name="Horta M.A.C."/>
            <person name="Nowrousian M."/>
            <person name="Ohm R.A."/>
            <person name="Benz P."/>
            <person name="Pilgard A."/>
        </authorList>
    </citation>
    <scope>NUCLEOTIDE SEQUENCE</scope>
    <source>
        <strain evidence="2">FPRL280</strain>
    </source>
</reference>
<dbReference type="AlphaFoldDB" id="A0A8H7P6H6"/>
<evidence type="ECO:0000313" key="2">
    <source>
        <dbReference type="EMBL" id="KAF9817944.1"/>
    </source>
</evidence>
<reference evidence="2" key="2">
    <citation type="journal article" name="Front. Microbiol.">
        <title>Degradative Capacity of Two Strains of Rhodonia placenta: From Phenotype to Genotype.</title>
        <authorList>
            <person name="Kolle M."/>
            <person name="Horta M.A.C."/>
            <person name="Nowrousian M."/>
            <person name="Ohm R.A."/>
            <person name="Benz J.P."/>
            <person name="Pilgard A."/>
        </authorList>
    </citation>
    <scope>NUCLEOTIDE SEQUENCE</scope>
    <source>
        <strain evidence="2">FPRL280</strain>
    </source>
</reference>
<dbReference type="EMBL" id="JADOXO010000036">
    <property type="protein sequence ID" value="KAF9817944.1"/>
    <property type="molecule type" value="Genomic_DNA"/>
</dbReference>
<name>A0A8H7P6H6_9APHY</name>
<feature type="chain" id="PRO_5034004285" evidence="1">
    <location>
        <begin position="21"/>
        <end position="222"/>
    </location>
</feature>
<evidence type="ECO:0000256" key="1">
    <source>
        <dbReference type="SAM" id="SignalP"/>
    </source>
</evidence>
<accession>A0A8H7P6H6</accession>
<organism evidence="2 3">
    <name type="scientific">Rhodonia placenta</name>
    <dbReference type="NCBI Taxonomy" id="104341"/>
    <lineage>
        <taxon>Eukaryota</taxon>
        <taxon>Fungi</taxon>
        <taxon>Dikarya</taxon>
        <taxon>Basidiomycota</taxon>
        <taxon>Agaricomycotina</taxon>
        <taxon>Agaricomycetes</taxon>
        <taxon>Polyporales</taxon>
        <taxon>Adustoporiaceae</taxon>
        <taxon>Rhodonia</taxon>
    </lineage>
</organism>
<comment type="caution">
    <text evidence="2">The sequence shown here is derived from an EMBL/GenBank/DDBJ whole genome shotgun (WGS) entry which is preliminary data.</text>
</comment>
<sequence length="222" mass="25004">MRAFGYVLMLCSFAVTNILAAPALNARAMPTLYRSGNAGGPRLDNVRPQDLVMDNGKVSTTAGGMSTFDYILNDWKTKSQLKNVWVLPGEAELTALNLVAIHDNDPQGHWSIRPKVAMTTDEFKVKLAELNGKCTKRPLTAEEEASFKKEKGKRTIEDLFAALERRGFEDLLTRFVRPGFGERVPHISRYDPYPYVARRSDVFAELPRSELDARDFDGGEWY</sequence>
<gene>
    <name evidence="2" type="ORF">IEO21_03138</name>
</gene>
<protein>
    <submittedName>
        <fullName evidence="2">Uncharacterized protein</fullName>
    </submittedName>
</protein>
<dbReference type="Proteomes" id="UP000639403">
    <property type="component" value="Unassembled WGS sequence"/>
</dbReference>
<proteinExistence type="predicted"/>